<sequence length="692" mass="74456">MPSQERRLSVMAPFAKPAKGERVWVSFCVHDEKEGWLEFYENRRSAFSHNPLQRTSLTRCLHVSPSIRVHEDNEHVFAITLEGEVIKLGAQTREQMLEWIDAIRGRLRELGVLTPKDNLYSREPESLRSPLLRNPASPLPPTPTAFQFPPHALEFREDVWSVHSMRGGVSPAPSLSLSTLSSMHSLNSLPASSPSPSDHSTSPSTPSSVVTYVRHHHDPPLNRRSSFRASLPSSPTTPAGPPASLTFLRSPPGPQAAGSSREHVTVINVPSPSSSVFNFESVGAALESSGSMAPSQLYGTASTDPSLASSTDTLATEASCPGTLDPNAVTLRVGNSLGAGGAMGGGRPPLPPTQRISGYNVGGAVGYGAGPNGAGGSGLGAGAIASGGAGAGSGWGVTGIDEGSYEPLFLASSEGMGPPPGPAPPVPQAPQTGLLRRRSEHRRSGRREHGRRAASVGPSISPRQQQQQYQVGQDGRLMSLREQQVIRLQREIAHQAGVRLTLRKKDCLNTVAFVNTFNHVYVAGWKQREHPYLHNTFHIGDRLVSVCGVTITTASEVNNIIRNEPSAMVEFIIRRVPHGKVFALKRETEGQPLGLIREGNTAEIKEIVSGGLAALHGVPPKAQTVDSLSLSSWVLTEINHRPLNLFFKHMEIADRLNAVGRDISILIQPMDLVKQLKKGLKSIKGYKDYIVM</sequence>
<feature type="region of interest" description="Disordered" evidence="2">
    <location>
        <begin position="121"/>
        <end position="144"/>
    </location>
</feature>
<evidence type="ECO:0000313" key="4">
    <source>
        <dbReference type="EMBL" id="KAK3862994.1"/>
    </source>
</evidence>
<feature type="compositionally biased region" description="Basic residues" evidence="2">
    <location>
        <begin position="435"/>
        <end position="452"/>
    </location>
</feature>
<evidence type="ECO:0000256" key="1">
    <source>
        <dbReference type="ARBA" id="ARBA00022737"/>
    </source>
</evidence>
<dbReference type="InterPro" id="IPR011993">
    <property type="entry name" value="PH-like_dom_sf"/>
</dbReference>
<keyword evidence="5" id="KW-1185">Reference proteome</keyword>
<evidence type="ECO:0000256" key="2">
    <source>
        <dbReference type="SAM" id="MobiDB-lite"/>
    </source>
</evidence>
<evidence type="ECO:0000259" key="3">
    <source>
        <dbReference type="PROSITE" id="PS50003"/>
    </source>
</evidence>
<feature type="compositionally biased region" description="Polar residues" evidence="2">
    <location>
        <begin position="291"/>
        <end position="316"/>
    </location>
</feature>
<dbReference type="GO" id="GO:0005886">
    <property type="term" value="C:plasma membrane"/>
    <property type="evidence" value="ECO:0007669"/>
    <property type="project" value="TreeGrafter"/>
</dbReference>
<gene>
    <name evidence="4" type="ORF">Pcinc_031178</name>
</gene>
<dbReference type="InterPro" id="IPR051230">
    <property type="entry name" value="APP-Binding"/>
</dbReference>
<feature type="region of interest" description="Disordered" evidence="2">
    <location>
        <begin position="291"/>
        <end position="326"/>
    </location>
</feature>
<comment type="caution">
    <text evidence="4">The sequence shown here is derived from an EMBL/GenBank/DDBJ whole genome shotgun (WGS) entry which is preliminary data.</text>
</comment>
<feature type="domain" description="PH" evidence="3">
    <location>
        <begin position="1"/>
        <end position="108"/>
    </location>
</feature>
<dbReference type="AlphaFoldDB" id="A0AAE1EWL4"/>
<proteinExistence type="predicted"/>
<dbReference type="GO" id="GO:0005737">
    <property type="term" value="C:cytoplasm"/>
    <property type="evidence" value="ECO:0007669"/>
    <property type="project" value="TreeGrafter"/>
</dbReference>
<evidence type="ECO:0000313" key="5">
    <source>
        <dbReference type="Proteomes" id="UP001286313"/>
    </source>
</evidence>
<feature type="compositionally biased region" description="Low complexity" evidence="2">
    <location>
        <begin position="229"/>
        <end position="246"/>
    </location>
</feature>
<feature type="compositionally biased region" description="Pro residues" evidence="2">
    <location>
        <begin position="417"/>
        <end position="428"/>
    </location>
</feature>
<dbReference type="PANTHER" id="PTHR12345">
    <property type="entry name" value="SYNTENIN RELATED"/>
    <property type="match status" value="1"/>
</dbReference>
<dbReference type="SUPFAM" id="SSF50729">
    <property type="entry name" value="PH domain-like"/>
    <property type="match status" value="1"/>
</dbReference>
<dbReference type="InterPro" id="IPR001849">
    <property type="entry name" value="PH_domain"/>
</dbReference>
<feature type="region of interest" description="Disordered" evidence="2">
    <location>
        <begin position="409"/>
        <end position="473"/>
    </location>
</feature>
<feature type="region of interest" description="Disordered" evidence="2">
    <location>
        <begin position="184"/>
        <end position="261"/>
    </location>
</feature>
<accession>A0AAE1EWL4</accession>
<dbReference type="PANTHER" id="PTHR12345:SF11">
    <property type="entry name" value="FI13065P"/>
    <property type="match status" value="1"/>
</dbReference>
<feature type="compositionally biased region" description="Low complexity" evidence="2">
    <location>
        <begin position="464"/>
        <end position="473"/>
    </location>
</feature>
<feature type="compositionally biased region" description="Low complexity" evidence="2">
    <location>
        <begin position="184"/>
        <end position="208"/>
    </location>
</feature>
<keyword evidence="1" id="KW-0677">Repeat</keyword>
<dbReference type="Proteomes" id="UP001286313">
    <property type="component" value="Unassembled WGS sequence"/>
</dbReference>
<name>A0AAE1EWL4_PETCI</name>
<reference evidence="4" key="1">
    <citation type="submission" date="2023-10" db="EMBL/GenBank/DDBJ databases">
        <title>Genome assemblies of two species of porcelain crab, Petrolisthes cinctipes and Petrolisthes manimaculis (Anomura: Porcellanidae).</title>
        <authorList>
            <person name="Angst P."/>
        </authorList>
    </citation>
    <scope>NUCLEOTIDE SEQUENCE</scope>
    <source>
        <strain evidence="4">PB745_01</strain>
        <tissue evidence="4">Gill</tissue>
    </source>
</reference>
<dbReference type="PROSITE" id="PS50003">
    <property type="entry name" value="PH_DOMAIN"/>
    <property type="match status" value="1"/>
</dbReference>
<protein>
    <recommendedName>
        <fullName evidence="3">PH domain-containing protein</fullName>
    </recommendedName>
</protein>
<dbReference type="Gene3D" id="2.30.29.30">
    <property type="entry name" value="Pleckstrin-homology domain (PH domain)/Phosphotyrosine-binding domain (PTB)"/>
    <property type="match status" value="1"/>
</dbReference>
<organism evidence="4 5">
    <name type="scientific">Petrolisthes cinctipes</name>
    <name type="common">Flat porcelain crab</name>
    <dbReference type="NCBI Taxonomy" id="88211"/>
    <lineage>
        <taxon>Eukaryota</taxon>
        <taxon>Metazoa</taxon>
        <taxon>Ecdysozoa</taxon>
        <taxon>Arthropoda</taxon>
        <taxon>Crustacea</taxon>
        <taxon>Multicrustacea</taxon>
        <taxon>Malacostraca</taxon>
        <taxon>Eumalacostraca</taxon>
        <taxon>Eucarida</taxon>
        <taxon>Decapoda</taxon>
        <taxon>Pleocyemata</taxon>
        <taxon>Anomura</taxon>
        <taxon>Galatheoidea</taxon>
        <taxon>Porcellanidae</taxon>
        <taxon>Petrolisthes</taxon>
    </lineage>
</organism>
<dbReference type="EMBL" id="JAWQEG010004105">
    <property type="protein sequence ID" value="KAK3862994.1"/>
    <property type="molecule type" value="Genomic_DNA"/>
</dbReference>